<dbReference type="RefSeq" id="WP_242099554.1">
    <property type="nucleotide sequence ID" value="NZ_JAMOKW010000001.1"/>
</dbReference>
<evidence type="ECO:0000313" key="6">
    <source>
        <dbReference type="Proteomes" id="UP001057522"/>
    </source>
</evidence>
<protein>
    <submittedName>
        <fullName evidence="5">4Fe-4S binding protein</fullName>
    </submittedName>
</protein>
<dbReference type="PROSITE" id="PS51379">
    <property type="entry name" value="4FE4S_FER_2"/>
    <property type="match status" value="2"/>
</dbReference>
<dbReference type="SUPFAM" id="SSF54862">
    <property type="entry name" value="4Fe-4S ferredoxins"/>
    <property type="match status" value="2"/>
</dbReference>
<dbReference type="PROSITE" id="PS00198">
    <property type="entry name" value="4FE4S_FER_1"/>
    <property type="match status" value="2"/>
</dbReference>
<accession>A0ABT0TU13</accession>
<gene>
    <name evidence="5" type="ORF">NCR95_04470</name>
</gene>
<dbReference type="Proteomes" id="UP001057522">
    <property type="component" value="Unassembled WGS sequence"/>
</dbReference>
<evidence type="ECO:0000256" key="2">
    <source>
        <dbReference type="ARBA" id="ARBA00023004"/>
    </source>
</evidence>
<feature type="domain" description="4Fe-4S ferredoxin-type" evidence="4">
    <location>
        <begin position="66"/>
        <end position="97"/>
    </location>
</feature>
<name>A0ABT0TU13_9HELI</name>
<sequence>MRENRRDFFSFLLKGGKKKESDFWLPLPPYNQDKSLFEKMCKDCKKPCVEACETICQKGIIKVCDEIPYVDFSLEGCKLCGECAKACPNEVLKEESESHWNFEVCIDELQCLGYHKTMCYTCKEVCQSVLGSQKAIDFIGMFYPVINKNCIGCGFCLGVCPTKAITLKERKC</sequence>
<dbReference type="Pfam" id="PF00037">
    <property type="entry name" value="Fer4"/>
    <property type="match status" value="2"/>
</dbReference>
<keyword evidence="2" id="KW-0408">Iron</keyword>
<dbReference type="InterPro" id="IPR017896">
    <property type="entry name" value="4Fe4S_Fe-S-bd"/>
</dbReference>
<dbReference type="Gene3D" id="3.30.70.20">
    <property type="match status" value="1"/>
</dbReference>
<keyword evidence="3" id="KW-0411">Iron-sulfur</keyword>
<comment type="caution">
    <text evidence="5">The sequence shown here is derived from an EMBL/GenBank/DDBJ whole genome shotgun (WGS) entry which is preliminary data.</text>
</comment>
<evidence type="ECO:0000313" key="5">
    <source>
        <dbReference type="EMBL" id="MCL9819425.1"/>
    </source>
</evidence>
<keyword evidence="6" id="KW-1185">Reference proteome</keyword>
<keyword evidence="1" id="KW-0479">Metal-binding</keyword>
<dbReference type="EMBL" id="JAMOKX010000003">
    <property type="protein sequence ID" value="MCL9819425.1"/>
    <property type="molecule type" value="Genomic_DNA"/>
</dbReference>
<feature type="domain" description="4Fe-4S ferredoxin-type" evidence="4">
    <location>
        <begin position="142"/>
        <end position="170"/>
    </location>
</feature>
<proteinExistence type="predicted"/>
<organism evidence="5 6">
    <name type="scientific">Helicobacter colisuis</name>
    <dbReference type="NCBI Taxonomy" id="2949739"/>
    <lineage>
        <taxon>Bacteria</taxon>
        <taxon>Pseudomonadati</taxon>
        <taxon>Campylobacterota</taxon>
        <taxon>Epsilonproteobacteria</taxon>
        <taxon>Campylobacterales</taxon>
        <taxon>Helicobacteraceae</taxon>
        <taxon>Helicobacter</taxon>
    </lineage>
</organism>
<evidence type="ECO:0000256" key="3">
    <source>
        <dbReference type="ARBA" id="ARBA00023014"/>
    </source>
</evidence>
<reference evidence="5" key="1">
    <citation type="submission" date="2022-06" db="EMBL/GenBank/DDBJ databases">
        <title>Helicobacter colisuis sp. nov.</title>
        <authorList>
            <person name="Papic B."/>
            <person name="Gruntar I."/>
        </authorList>
    </citation>
    <scope>NUCLEOTIDE SEQUENCE</scope>
    <source>
        <strain evidence="5">11154-15</strain>
    </source>
</reference>
<evidence type="ECO:0000256" key="1">
    <source>
        <dbReference type="ARBA" id="ARBA00022723"/>
    </source>
</evidence>
<dbReference type="InterPro" id="IPR017900">
    <property type="entry name" value="4Fe4S_Fe_S_CS"/>
</dbReference>
<evidence type="ECO:0000259" key="4">
    <source>
        <dbReference type="PROSITE" id="PS51379"/>
    </source>
</evidence>